<dbReference type="PANTHER" id="PTHR30477">
    <property type="entry name" value="ABC-TRANSPORTER METAL-BINDING PROTEIN"/>
    <property type="match status" value="1"/>
</dbReference>
<dbReference type="AlphaFoldDB" id="C7RMF7"/>
<feature type="transmembrane region" description="Helical" evidence="7">
    <location>
        <begin position="42"/>
        <end position="60"/>
    </location>
</feature>
<feature type="transmembrane region" description="Helical" evidence="7">
    <location>
        <begin position="16"/>
        <end position="35"/>
    </location>
</feature>
<feature type="transmembrane region" description="Helical" evidence="7">
    <location>
        <begin position="220"/>
        <end position="241"/>
    </location>
</feature>
<name>C7RMF7_ACCRE</name>
<dbReference type="OrthoDB" id="9798540at2"/>
<evidence type="ECO:0000256" key="6">
    <source>
        <dbReference type="RuleBase" id="RU003943"/>
    </source>
</evidence>
<dbReference type="HOGENOM" id="CLU_028808_3_2_4"/>
<dbReference type="InterPro" id="IPR037294">
    <property type="entry name" value="ABC_BtuC-like"/>
</dbReference>
<keyword evidence="4 7" id="KW-1133">Transmembrane helix</keyword>
<dbReference type="STRING" id="522306.CAP2UW1_3990"/>
<dbReference type="KEGG" id="app:CAP2UW1_3990"/>
<organism evidence="8">
    <name type="scientific">Accumulibacter regalis</name>
    <dbReference type="NCBI Taxonomy" id="522306"/>
    <lineage>
        <taxon>Bacteria</taxon>
        <taxon>Pseudomonadati</taxon>
        <taxon>Pseudomonadota</taxon>
        <taxon>Betaproteobacteria</taxon>
        <taxon>Candidatus Accumulibacter</taxon>
    </lineage>
</organism>
<feature type="transmembrane region" description="Helical" evidence="7">
    <location>
        <begin position="93"/>
        <end position="114"/>
    </location>
</feature>
<feature type="transmembrane region" description="Helical" evidence="7">
    <location>
        <begin position="134"/>
        <end position="152"/>
    </location>
</feature>
<dbReference type="EMBL" id="CP001715">
    <property type="protein sequence ID" value="ACV37235.1"/>
    <property type="molecule type" value="Genomic_DNA"/>
</dbReference>
<comment type="similarity">
    <text evidence="2 6">Belongs to the ABC-3 integral membrane protein family.</text>
</comment>
<feature type="transmembrane region" description="Helical" evidence="7">
    <location>
        <begin position="164"/>
        <end position="187"/>
    </location>
</feature>
<keyword evidence="3 6" id="KW-0812">Transmembrane</keyword>
<dbReference type="GO" id="GO:0010043">
    <property type="term" value="P:response to zinc ion"/>
    <property type="evidence" value="ECO:0007669"/>
    <property type="project" value="TreeGrafter"/>
</dbReference>
<evidence type="ECO:0000313" key="8">
    <source>
        <dbReference type="EMBL" id="ACV37235.1"/>
    </source>
</evidence>
<keyword evidence="6" id="KW-0813">Transport</keyword>
<dbReference type="SUPFAM" id="SSF81345">
    <property type="entry name" value="ABC transporter involved in vitamin B12 uptake, BtuC"/>
    <property type="match status" value="1"/>
</dbReference>
<sequence length="268" mass="27309" precursor="true">MNDIAELLRLAPVQRGFAATLIAGAGLPIAGVWILGLEVVPLRFAMMHVALLGVALGALLGIEPLLVALALCALSGAALAPLAARPEGLAGPLGLLMTLSIALALLVLSIAGGNATRAFEWLWGSVLATQPADIVALAVVVALLAAFELRFHRSLKLLLHDRELALCSGVPVAALTVGLLVLMSVAVAASIKLTGALLVDAVTLLPALAARNLGQSFDGILAWAVGIGAVGAVSGFLLTLWSDQPPGPVLILTMTAITLASYVVRGKR</sequence>
<protein>
    <submittedName>
        <fullName evidence="8">ABC-3 protein</fullName>
    </submittedName>
</protein>
<reference evidence="8" key="1">
    <citation type="submission" date="2009-08" db="EMBL/GenBank/DDBJ databases">
        <authorList>
            <consortium name="US DOE Joint Genome Institute"/>
            <person name="Lucas S."/>
            <person name="Copeland A."/>
            <person name="Lapidus A."/>
            <person name="Glavina del Rio T."/>
            <person name="Dalin E."/>
            <person name="Tice H."/>
            <person name="Bruce D."/>
            <person name="Barry K."/>
            <person name="Pitluck S."/>
            <person name="Lowry S."/>
            <person name="Larimer F."/>
            <person name="Land M."/>
            <person name="Hauser L."/>
            <person name="Kyrpides N."/>
            <person name="Ivanova N."/>
            <person name="McMahon K.D."/>
            <person name="Hugenholtz P."/>
        </authorList>
    </citation>
    <scope>NUCLEOTIDE SEQUENCE</scope>
    <source>
        <strain evidence="8">UW-1</strain>
    </source>
</reference>
<gene>
    <name evidence="8" type="ordered locus">CAP2UW1_3990</name>
</gene>
<proteinExistence type="inferred from homology"/>
<evidence type="ECO:0000256" key="1">
    <source>
        <dbReference type="ARBA" id="ARBA00004141"/>
    </source>
</evidence>
<feature type="transmembrane region" description="Helical" evidence="7">
    <location>
        <begin position="247"/>
        <end position="264"/>
    </location>
</feature>
<evidence type="ECO:0000256" key="2">
    <source>
        <dbReference type="ARBA" id="ARBA00008034"/>
    </source>
</evidence>
<comment type="subcellular location">
    <subcellularLocation>
        <location evidence="6">Cell membrane</location>
        <topology evidence="6">Multi-pass membrane protein</topology>
    </subcellularLocation>
    <subcellularLocation>
        <location evidence="1">Membrane</location>
        <topology evidence="1">Multi-pass membrane protein</topology>
    </subcellularLocation>
</comment>
<dbReference type="PANTHER" id="PTHR30477:SF0">
    <property type="entry name" value="METAL TRANSPORT SYSTEM MEMBRANE PROTEIN TM_0125-RELATED"/>
    <property type="match status" value="1"/>
</dbReference>
<accession>C7RMF7</accession>
<dbReference type="Pfam" id="PF00950">
    <property type="entry name" value="ABC-3"/>
    <property type="match status" value="1"/>
</dbReference>
<dbReference type="Gene3D" id="1.10.3470.10">
    <property type="entry name" value="ABC transporter involved in vitamin B12 uptake, BtuC"/>
    <property type="match status" value="1"/>
</dbReference>
<keyword evidence="5 7" id="KW-0472">Membrane</keyword>
<evidence type="ECO:0000256" key="7">
    <source>
        <dbReference type="SAM" id="Phobius"/>
    </source>
</evidence>
<dbReference type="eggNOG" id="COG1108">
    <property type="taxonomic scope" value="Bacteria"/>
</dbReference>
<dbReference type="InterPro" id="IPR001626">
    <property type="entry name" value="ABC_TroCD"/>
</dbReference>
<evidence type="ECO:0000256" key="4">
    <source>
        <dbReference type="ARBA" id="ARBA00022989"/>
    </source>
</evidence>
<dbReference type="GO" id="GO:0043190">
    <property type="term" value="C:ATP-binding cassette (ABC) transporter complex"/>
    <property type="evidence" value="ECO:0007669"/>
    <property type="project" value="InterPro"/>
</dbReference>
<reference evidence="8" key="2">
    <citation type="submission" date="2009-09" db="EMBL/GenBank/DDBJ databases">
        <title>Complete sequence of chromosome of Candidatus Accumulibacter phosphatis clade IIA str. UW-1.</title>
        <authorList>
            <consortium name="US DOE Joint Genome Institute"/>
            <person name="Martin H.G."/>
            <person name="Ivanova N."/>
            <person name="Kunin V."/>
            <person name="Warnecke F."/>
            <person name="Barry K."/>
            <person name="He S."/>
            <person name="Salamov A."/>
            <person name="Szeto E."/>
            <person name="Dalin E."/>
            <person name="Pangilinan J.L."/>
            <person name="Lapidus A."/>
            <person name="Lowry S."/>
            <person name="Kyrpides N.C."/>
            <person name="McMahon K.D."/>
            <person name="Hugenholtz P."/>
        </authorList>
    </citation>
    <scope>NUCLEOTIDE SEQUENCE [LARGE SCALE GENOMIC DNA]</scope>
    <source>
        <strain evidence="8">UW-1</strain>
    </source>
</reference>
<evidence type="ECO:0000256" key="5">
    <source>
        <dbReference type="ARBA" id="ARBA00023136"/>
    </source>
</evidence>
<dbReference type="GO" id="GO:0055085">
    <property type="term" value="P:transmembrane transport"/>
    <property type="evidence" value="ECO:0007669"/>
    <property type="project" value="InterPro"/>
</dbReference>
<evidence type="ECO:0000256" key="3">
    <source>
        <dbReference type="ARBA" id="ARBA00022692"/>
    </source>
</evidence>